<dbReference type="PANTHER" id="PTHR31272:SF4">
    <property type="entry name" value="CYTOCHROME C-TYPE BIOGENESIS PROTEIN HI_1454-RELATED"/>
    <property type="match status" value="1"/>
</dbReference>
<keyword evidence="9" id="KW-1185">Reference proteome</keyword>
<feature type="transmembrane region" description="Helical" evidence="6">
    <location>
        <begin position="207"/>
        <end position="229"/>
    </location>
</feature>
<feature type="transmembrane region" description="Helical" evidence="6">
    <location>
        <begin position="53"/>
        <end position="81"/>
    </location>
</feature>
<feature type="transmembrane region" description="Helical" evidence="6">
    <location>
        <begin position="128"/>
        <end position="158"/>
    </location>
</feature>
<feature type="transmembrane region" description="Helical" evidence="6">
    <location>
        <begin position="6"/>
        <end position="32"/>
    </location>
</feature>
<dbReference type="InterPro" id="IPR051790">
    <property type="entry name" value="Cytochrome_c-biogenesis_DsbD"/>
</dbReference>
<feature type="domain" description="Cytochrome C biogenesis protein transmembrane" evidence="7">
    <location>
        <begin position="8"/>
        <end position="221"/>
    </location>
</feature>
<dbReference type="Pfam" id="PF02683">
    <property type="entry name" value="DsbD_TM"/>
    <property type="match status" value="1"/>
</dbReference>
<dbReference type="GO" id="GO:0016020">
    <property type="term" value="C:membrane"/>
    <property type="evidence" value="ECO:0007669"/>
    <property type="project" value="UniProtKB-SubCell"/>
</dbReference>
<comment type="subcellular location">
    <subcellularLocation>
        <location evidence="1">Membrane</location>
        <topology evidence="1">Multi-pass membrane protein</topology>
    </subcellularLocation>
</comment>
<evidence type="ECO:0000256" key="3">
    <source>
        <dbReference type="ARBA" id="ARBA00022692"/>
    </source>
</evidence>
<dbReference type="Proteomes" id="UP000050544">
    <property type="component" value="Unassembled WGS sequence"/>
</dbReference>
<evidence type="ECO:0000256" key="6">
    <source>
        <dbReference type="SAM" id="Phobius"/>
    </source>
</evidence>
<dbReference type="AlphaFoldDB" id="A0A0P6YHT1"/>
<evidence type="ECO:0000256" key="2">
    <source>
        <dbReference type="ARBA" id="ARBA00006143"/>
    </source>
</evidence>
<dbReference type="RefSeq" id="WP_054521096.1">
    <property type="nucleotide sequence ID" value="NZ_LGKO01000002.1"/>
</dbReference>
<comment type="similarity">
    <text evidence="2">Belongs to the DsbD family.</text>
</comment>
<proteinExistence type="inferred from homology"/>
<dbReference type="GO" id="GO:0017004">
    <property type="term" value="P:cytochrome complex assembly"/>
    <property type="evidence" value="ECO:0007669"/>
    <property type="project" value="InterPro"/>
</dbReference>
<evidence type="ECO:0000259" key="7">
    <source>
        <dbReference type="Pfam" id="PF02683"/>
    </source>
</evidence>
<name>A0A0P6YHT1_9CHLR</name>
<organism evidence="8 9">
    <name type="scientific">Thermanaerothrix daxensis</name>
    <dbReference type="NCBI Taxonomy" id="869279"/>
    <lineage>
        <taxon>Bacteria</taxon>
        <taxon>Bacillati</taxon>
        <taxon>Chloroflexota</taxon>
        <taxon>Anaerolineae</taxon>
        <taxon>Anaerolineales</taxon>
        <taxon>Anaerolineaceae</taxon>
        <taxon>Thermanaerothrix</taxon>
    </lineage>
</organism>
<dbReference type="PATRIC" id="fig|869279.4.peg.1129"/>
<keyword evidence="3 6" id="KW-0812">Transmembrane</keyword>
<evidence type="ECO:0000313" key="9">
    <source>
        <dbReference type="Proteomes" id="UP000050544"/>
    </source>
</evidence>
<dbReference type="OrthoDB" id="9803065at2"/>
<gene>
    <name evidence="8" type="ORF">SE15_05610</name>
</gene>
<comment type="caution">
    <text evidence="8">The sequence shown here is derived from an EMBL/GenBank/DDBJ whole genome shotgun (WGS) entry which is preliminary data.</text>
</comment>
<dbReference type="PANTHER" id="PTHR31272">
    <property type="entry name" value="CYTOCHROME C-TYPE BIOGENESIS PROTEIN HI_1454-RELATED"/>
    <property type="match status" value="1"/>
</dbReference>
<evidence type="ECO:0000256" key="5">
    <source>
        <dbReference type="ARBA" id="ARBA00023136"/>
    </source>
</evidence>
<dbReference type="InterPro" id="IPR003834">
    <property type="entry name" value="Cyt_c_assmbl_TM_dom"/>
</dbReference>
<feature type="transmembrane region" description="Helical" evidence="6">
    <location>
        <begin position="170"/>
        <end position="195"/>
    </location>
</feature>
<keyword evidence="5 6" id="KW-0472">Membrane</keyword>
<protein>
    <recommendedName>
        <fullName evidence="7">Cytochrome C biogenesis protein transmembrane domain-containing protein</fullName>
    </recommendedName>
</protein>
<evidence type="ECO:0000313" key="8">
    <source>
        <dbReference type="EMBL" id="KPL84555.1"/>
    </source>
</evidence>
<reference evidence="8 9" key="1">
    <citation type="submission" date="2015-07" db="EMBL/GenBank/DDBJ databases">
        <title>Whole genome sequence of Thermanaerothrix daxensis DSM 23592.</title>
        <authorList>
            <person name="Hemp J."/>
            <person name="Ward L.M."/>
            <person name="Pace L.A."/>
            <person name="Fischer W.W."/>
        </authorList>
    </citation>
    <scope>NUCLEOTIDE SEQUENCE [LARGE SCALE GENOMIC DNA]</scope>
    <source>
        <strain evidence="8 9">GNS-1</strain>
    </source>
</reference>
<feature type="transmembrane region" description="Helical" evidence="6">
    <location>
        <begin position="87"/>
        <end position="107"/>
    </location>
</feature>
<accession>A0A0P6YHT1</accession>
<dbReference type="EMBL" id="LGKO01000002">
    <property type="protein sequence ID" value="KPL84555.1"/>
    <property type="molecule type" value="Genomic_DNA"/>
</dbReference>
<evidence type="ECO:0000256" key="1">
    <source>
        <dbReference type="ARBA" id="ARBA00004141"/>
    </source>
</evidence>
<evidence type="ECO:0000256" key="4">
    <source>
        <dbReference type="ARBA" id="ARBA00022989"/>
    </source>
</evidence>
<keyword evidence="4 6" id="KW-1133">Transmembrane helix</keyword>
<sequence>MANVSAGLAFLAGLASFLSPCVFGLIPAYVGYLSGRSIARLQQEGDPNRLETFLHGVAFVLGFSLVFLTLGLALSAIGSVLYDLRVWIARLGGIIVVLLGLHMTGLVRIQWLEYDLRPRTELDRRRSLLSSALLGISFSAGWSPCIGPVLGMILTLAINQGSVSNGLFLLGMYSLGLAIPFLAAALGIGWVVTILRRYRKMMHYAEVAMGVVMIGVGILLFLGIFNQLAQFGFFVDLGL</sequence>
<dbReference type="STRING" id="869279.SE15_05610"/>